<dbReference type="EMBL" id="AFRT01001497">
    <property type="protein sequence ID" value="ELU40184.1"/>
    <property type="molecule type" value="Genomic_DNA"/>
</dbReference>
<feature type="region of interest" description="Disordered" evidence="2">
    <location>
        <begin position="548"/>
        <end position="609"/>
    </location>
</feature>
<dbReference type="PROSITE" id="PS51011">
    <property type="entry name" value="ARID"/>
    <property type="match status" value="1"/>
</dbReference>
<protein>
    <submittedName>
        <fullName evidence="4">ARID domain-containing protein</fullName>
    </submittedName>
</protein>
<dbReference type="CDD" id="cd16100">
    <property type="entry name" value="ARID"/>
    <property type="match status" value="1"/>
</dbReference>
<accession>L8WV15</accession>
<dbReference type="OrthoDB" id="1938591at2759"/>
<sequence length="1468" mass="159565">MLVGAIGWSLVKSPVRGAVGRPFRRGHARMATGMPWWRSSRNQGTDGNCGAYSRCTRQKCCCRGMCLVLFVNTWLSSFVIRATLLACRSHRLSSSLPFRDQLCAPAPGRGVLAAPIPVPRPMGDPLNNPFGQQNIYRHLQSQGLAMDNPAGVPQAPPSLAPAIPSMPGGVQDPNQAKLWKAIGDQYRRGPNAGGNPTQVSRISFAAMPMPKLGRQHRHTLDSLPRNLPVFATILTPDFRPQFLQNLAHMQPGQGGYRGNNTMALASGPQAGQPNLVQGNPTAQQQFLQQQSIQRLGLGLGQQQQQQQLGAAIQHPGLGNANHLNLTQGNNPALMSLMGMQGNAIGQLNNQIMNLRNPNVLEMQHRLDPGMNDQAIQRAQGGLNRPGLAQGGPGAATNQHIRLPGDGHNSPLLPAHDQNPMVGGLNRSPQPGNQPHQPNMPQTNPGVALIHKLDSLPIRDLEARVAAWRDNLPALENRVQELLNLANRQPEMMPAYSRSKQELEQNKFLYIKSQEILNRKHIAQSQMAQAQAQQAQAHAQAQAQNRMTPTLGEPVRPGSRAAGTMPGQVPGMTGWQQPGPSTTPQLPQGSPPGPSTTPFQPVPSPQPNLDQANQVRAAMNQNGTPRQSVIPRDRAAFVQFMRMWFVQTGRTSDAIPKIGDKPLDLHQLYVEVETLGGLDKVGGAGLWRLVAVKMGYVTHDQNDPQLAQIAKVLADAYVALLVPFDNFCLERMRAVGNGIQNNRINLGLGQPAIGMTPGGLRPGPGGVLPGGDGMSPMANFQRILAFLQVSLKDWMPELPAQAKLLRASQMDVPEMQRQGWPPERITAIQRFRPALMQYRATLMRQQELQRLSQQGQQQQIAQAQVHQQQLAQQQQQNQQSHLNDHRSSIGGGSLPPNMQAHNLGMPGGLKLPFSPEATSRAKVIVENIAREIEHSQYQRREVLDSQRVQMNQTVVASHPFAVEFERTVSLYFLLFNNHPQTRALMEQAALLREQHRILQSGQQHYIMSLEDVQTAQNALRAAIYNLKATYGNRVKQHQEAVANMRANENGGPGGPQFGQQAQTQQQQMQQVQQHMLGQQPQQSQQAMAAMSLLNANGGLAGPQLGQPRPPSQPQYGSPKPEPGKVPMNMMQAHQGQQQGKALQMAKPQRKPGAPVNTPSPAAAPTPQMESAPTPSSANEPATPKSPKNKNKATAGPSSIPAIKRTPTQAKKKPGKIDLPPPVISGFNQPVKRQREDDVPPAAEPIIPIAGPSSPKRVKTEFESVVPIKTEYINDEPVESMENALMSLQEVAPNPNGDGIDPDILAQLSEILEGSANVAPLASSLAPSLDQPPDAGPKVEDVFDFSYYLNDNLGDDEALVAGTSGVDPLEADTPDLNTNKETRVRERGNSCRRGKVGVKTLLAAELPHSARVFGRRSTTGKCLKARTSWVAVRTASAGAALSIRARPGLGLRAPRFQYDLGLEWLVLRVS</sequence>
<organism evidence="4 5">
    <name type="scientific">Thanatephorus cucumeris (strain AG1-IA)</name>
    <name type="common">Rice sheath blight fungus</name>
    <name type="synonym">Rhizoctonia solani</name>
    <dbReference type="NCBI Taxonomy" id="983506"/>
    <lineage>
        <taxon>Eukaryota</taxon>
        <taxon>Fungi</taxon>
        <taxon>Dikarya</taxon>
        <taxon>Basidiomycota</taxon>
        <taxon>Agaricomycotina</taxon>
        <taxon>Agaricomycetes</taxon>
        <taxon>Cantharellales</taxon>
        <taxon>Ceratobasidiaceae</taxon>
        <taxon>Rhizoctonia</taxon>
        <taxon>Rhizoctonia solani AG-1</taxon>
    </lineage>
</organism>
<dbReference type="InterPro" id="IPR036431">
    <property type="entry name" value="ARID_dom_sf"/>
</dbReference>
<feature type="region of interest" description="Disordered" evidence="2">
    <location>
        <begin position="869"/>
        <end position="906"/>
    </location>
</feature>
<keyword evidence="5" id="KW-1185">Reference proteome</keyword>
<dbReference type="GO" id="GO:0003677">
    <property type="term" value="F:DNA binding"/>
    <property type="evidence" value="ECO:0007669"/>
    <property type="project" value="InterPro"/>
</dbReference>
<evidence type="ECO:0000313" key="5">
    <source>
        <dbReference type="Proteomes" id="UP000011668"/>
    </source>
</evidence>
<comment type="caution">
    <text evidence="4">The sequence shown here is derived from an EMBL/GenBank/DDBJ whole genome shotgun (WGS) entry which is preliminary data.</text>
</comment>
<dbReference type="InterPro" id="IPR001606">
    <property type="entry name" value="ARID_dom"/>
</dbReference>
<dbReference type="HOGENOM" id="CLU_260346_0_0_1"/>
<name>L8WV15_THACA</name>
<feature type="compositionally biased region" description="Low complexity" evidence="2">
    <location>
        <begin position="1056"/>
        <end position="1089"/>
    </location>
</feature>
<dbReference type="Gene3D" id="1.10.150.60">
    <property type="entry name" value="ARID DNA-binding domain"/>
    <property type="match status" value="1"/>
</dbReference>
<feature type="region of interest" description="Disordered" evidence="2">
    <location>
        <begin position="146"/>
        <end position="174"/>
    </location>
</feature>
<reference evidence="4 5" key="1">
    <citation type="journal article" date="2013" name="Nat. Commun.">
        <title>The evolution and pathogenic mechanisms of the rice sheath blight pathogen.</title>
        <authorList>
            <person name="Zheng A."/>
            <person name="Lin R."/>
            <person name="Xu L."/>
            <person name="Qin P."/>
            <person name="Tang C."/>
            <person name="Ai P."/>
            <person name="Zhang D."/>
            <person name="Liu Y."/>
            <person name="Sun Z."/>
            <person name="Feng H."/>
            <person name="Wang Y."/>
            <person name="Chen Y."/>
            <person name="Liang X."/>
            <person name="Fu R."/>
            <person name="Li Q."/>
            <person name="Zhang J."/>
            <person name="Yu X."/>
            <person name="Xie Z."/>
            <person name="Ding L."/>
            <person name="Guan P."/>
            <person name="Tang J."/>
            <person name="Liang Y."/>
            <person name="Wang S."/>
            <person name="Deng Q."/>
            <person name="Li S."/>
            <person name="Zhu J."/>
            <person name="Wang L."/>
            <person name="Liu H."/>
            <person name="Li P."/>
        </authorList>
    </citation>
    <scope>NUCLEOTIDE SEQUENCE [LARGE SCALE GENOMIC DNA]</scope>
    <source>
        <strain evidence="5">AG-1 IA</strain>
    </source>
</reference>
<evidence type="ECO:0000256" key="1">
    <source>
        <dbReference type="SAM" id="Coils"/>
    </source>
</evidence>
<feature type="region of interest" description="Disordered" evidence="2">
    <location>
        <begin position="1044"/>
        <end position="1257"/>
    </location>
</feature>
<gene>
    <name evidence="4" type="ORF">AG1IA_05781</name>
</gene>
<evidence type="ECO:0000259" key="3">
    <source>
        <dbReference type="PROSITE" id="PS51011"/>
    </source>
</evidence>
<evidence type="ECO:0000313" key="4">
    <source>
        <dbReference type="EMBL" id="ELU40184.1"/>
    </source>
</evidence>
<feature type="region of interest" description="Disordered" evidence="2">
    <location>
        <begin position="418"/>
        <end position="442"/>
    </location>
</feature>
<proteinExistence type="predicted"/>
<dbReference type="Pfam" id="PF01388">
    <property type="entry name" value="ARID"/>
    <property type="match status" value="1"/>
</dbReference>
<dbReference type="PANTHER" id="PTHR24216">
    <property type="entry name" value="PAXILLIN-RELATED"/>
    <property type="match status" value="1"/>
</dbReference>
<feature type="compositionally biased region" description="Polar residues" evidence="2">
    <location>
        <begin position="1166"/>
        <end position="1178"/>
    </location>
</feature>
<feature type="coiled-coil region" evidence="1">
    <location>
        <begin position="457"/>
        <end position="484"/>
    </location>
</feature>
<dbReference type="SMART" id="SM00501">
    <property type="entry name" value="BRIGHT"/>
    <property type="match status" value="1"/>
</dbReference>
<feature type="compositionally biased region" description="Polar residues" evidence="2">
    <location>
        <begin position="426"/>
        <end position="442"/>
    </location>
</feature>
<feature type="compositionally biased region" description="Pro residues" evidence="2">
    <location>
        <begin position="588"/>
        <end position="605"/>
    </location>
</feature>
<dbReference type="SUPFAM" id="SSF46774">
    <property type="entry name" value="ARID-like"/>
    <property type="match status" value="1"/>
</dbReference>
<feature type="compositionally biased region" description="Low complexity" evidence="2">
    <location>
        <begin position="869"/>
        <end position="878"/>
    </location>
</feature>
<feature type="domain" description="ARID" evidence="3">
    <location>
        <begin position="630"/>
        <end position="728"/>
    </location>
</feature>
<feature type="compositionally biased region" description="Low complexity" evidence="2">
    <location>
        <begin position="1238"/>
        <end position="1253"/>
    </location>
</feature>
<dbReference type="SMART" id="SM01014">
    <property type="entry name" value="ARID"/>
    <property type="match status" value="1"/>
</dbReference>
<feature type="compositionally biased region" description="Polar residues" evidence="2">
    <location>
        <begin position="1130"/>
        <end position="1139"/>
    </location>
</feature>
<keyword evidence="1" id="KW-0175">Coiled coil</keyword>
<evidence type="ECO:0000256" key="2">
    <source>
        <dbReference type="SAM" id="MobiDB-lite"/>
    </source>
</evidence>
<dbReference type="STRING" id="983506.L8WV15"/>
<dbReference type="Proteomes" id="UP000011668">
    <property type="component" value="Unassembled WGS sequence"/>
</dbReference>
<dbReference type="PANTHER" id="PTHR24216:SF65">
    <property type="entry name" value="PAXILLIN-LIKE PROTEIN 1"/>
    <property type="match status" value="1"/>
</dbReference>